<evidence type="ECO:0000313" key="1">
    <source>
        <dbReference type="EMBL" id="MFL9925991.1"/>
    </source>
</evidence>
<protein>
    <submittedName>
        <fullName evidence="1">DUF4936 family protein</fullName>
    </submittedName>
</protein>
<dbReference type="InterPro" id="IPR032556">
    <property type="entry name" value="DUF4936"/>
</dbReference>
<reference evidence="1 2" key="1">
    <citation type="journal article" date="2024" name="Chem. Sci.">
        <title>Discovery of megapolipeptins by genome mining of a Burkholderiales bacteria collection.</title>
        <authorList>
            <person name="Paulo B.S."/>
            <person name="Recchia M.J.J."/>
            <person name="Lee S."/>
            <person name="Fergusson C.H."/>
            <person name="Romanowski S.B."/>
            <person name="Hernandez A."/>
            <person name="Krull N."/>
            <person name="Liu D.Y."/>
            <person name="Cavanagh H."/>
            <person name="Bos A."/>
            <person name="Gray C.A."/>
            <person name="Murphy B.T."/>
            <person name="Linington R.G."/>
            <person name="Eustaquio A.S."/>
        </authorList>
    </citation>
    <scope>NUCLEOTIDE SEQUENCE [LARGE SCALE GENOMIC DNA]</scope>
    <source>
        <strain evidence="1 2">RL21-008-BIB-A</strain>
    </source>
</reference>
<accession>A0ABW9AAT9</accession>
<comment type="caution">
    <text evidence="1">The sequence shown here is derived from an EMBL/GenBank/DDBJ whole genome shotgun (WGS) entry which is preliminary data.</text>
</comment>
<dbReference type="Pfam" id="PF16290">
    <property type="entry name" value="DUF4936"/>
    <property type="match status" value="1"/>
</dbReference>
<proteinExistence type="predicted"/>
<name>A0ABW9AAT9_9BURK</name>
<dbReference type="EMBL" id="JAQQFM010000007">
    <property type="protein sequence ID" value="MFL9925991.1"/>
    <property type="molecule type" value="Genomic_DNA"/>
</dbReference>
<keyword evidence="2" id="KW-1185">Reference proteome</keyword>
<sequence>MDLYIYYKVAGTRIAALQDKVENMQAVLRARHGIQTALKRRPEEVDGMQTWMEVYMAAPQGFEAELVEASQAAGLPALIDGQRHVERFMDVASCA</sequence>
<gene>
    <name evidence="1" type="ORF">PQR62_17065</name>
</gene>
<dbReference type="Proteomes" id="UP001629246">
    <property type="component" value="Unassembled WGS sequence"/>
</dbReference>
<evidence type="ECO:0000313" key="2">
    <source>
        <dbReference type="Proteomes" id="UP001629246"/>
    </source>
</evidence>
<dbReference type="RefSeq" id="WP_408159190.1">
    <property type="nucleotide sequence ID" value="NZ_JAQQFM010000007.1"/>
</dbReference>
<organism evidence="1 2">
    <name type="scientific">Herbaspirillum lusitanum</name>
    <dbReference type="NCBI Taxonomy" id="213312"/>
    <lineage>
        <taxon>Bacteria</taxon>
        <taxon>Pseudomonadati</taxon>
        <taxon>Pseudomonadota</taxon>
        <taxon>Betaproteobacteria</taxon>
        <taxon>Burkholderiales</taxon>
        <taxon>Oxalobacteraceae</taxon>
        <taxon>Herbaspirillum</taxon>
    </lineage>
</organism>